<sequence length="310" mass="33969">MFLLPTSHSNNYCLEGRLVGHTNAINCLAVSRNGYMLASGGSDRMRIWDLKRQAQLPIPPQTPAIQNPADLVTCTCWITCHEAMQETLCYGTGLSFIGIWQQQGEGLQDFDAKYQGGLEQGPLILIFSIKLATTIPHTINFNCAASRNILVFSMYDGEIHTLRGTDGAIITTNNAGPLIGHASVDAGQTLFLMDNVVNGFSLHCLDDAGIVQLVIAMGIIACVLGQYKTLSLASLGNVWQEYSKFGDQLQDLPDDVHLLLEKYIKDQRGGVLERLVDNGKHDKHIKSIILGHEKLHDDSKDMHAVILLGS</sequence>
<dbReference type="InterPro" id="IPR001680">
    <property type="entry name" value="WD40_rpt"/>
</dbReference>
<proteinExistence type="predicted"/>
<dbReference type="SUPFAM" id="SSF50978">
    <property type="entry name" value="WD40 repeat-like"/>
    <property type="match status" value="1"/>
</dbReference>
<keyword evidence="1" id="KW-0853">WD repeat</keyword>
<dbReference type="OrthoDB" id="2654453at2759"/>
<dbReference type="Pfam" id="PF00400">
    <property type="entry name" value="WD40"/>
    <property type="match status" value="1"/>
</dbReference>
<dbReference type="InterPro" id="IPR036322">
    <property type="entry name" value="WD40_repeat_dom_sf"/>
</dbReference>
<dbReference type="AlphaFoldDB" id="A0A9P7DVL0"/>
<accession>A0A9P7DVL0</accession>
<keyword evidence="3" id="KW-1185">Reference proteome</keyword>
<evidence type="ECO:0000256" key="1">
    <source>
        <dbReference type="PROSITE-ProRule" id="PRU00221"/>
    </source>
</evidence>
<gene>
    <name evidence="2" type="ORF">BJ212DRAFT_1304479</name>
</gene>
<dbReference type="PROSITE" id="PS50082">
    <property type="entry name" value="WD_REPEATS_2"/>
    <property type="match status" value="1"/>
</dbReference>
<dbReference type="Gene3D" id="2.130.10.10">
    <property type="entry name" value="YVTN repeat-like/Quinoprotein amine dehydrogenase"/>
    <property type="match status" value="1"/>
</dbReference>
<feature type="repeat" description="WD" evidence="1">
    <location>
        <begin position="18"/>
        <end position="58"/>
    </location>
</feature>
<dbReference type="GeneID" id="64627635"/>
<dbReference type="RefSeq" id="XP_041186658.1">
    <property type="nucleotide sequence ID" value="XM_041333618.1"/>
</dbReference>
<dbReference type="EMBL" id="JABBWG010000064">
    <property type="protein sequence ID" value="KAG1803960.1"/>
    <property type="molecule type" value="Genomic_DNA"/>
</dbReference>
<dbReference type="Proteomes" id="UP000807769">
    <property type="component" value="Unassembled WGS sequence"/>
</dbReference>
<protein>
    <submittedName>
        <fullName evidence="2">Uncharacterized protein</fullName>
    </submittedName>
</protein>
<organism evidence="2 3">
    <name type="scientific">Suillus subaureus</name>
    <dbReference type="NCBI Taxonomy" id="48587"/>
    <lineage>
        <taxon>Eukaryota</taxon>
        <taxon>Fungi</taxon>
        <taxon>Dikarya</taxon>
        <taxon>Basidiomycota</taxon>
        <taxon>Agaricomycotina</taxon>
        <taxon>Agaricomycetes</taxon>
        <taxon>Agaricomycetidae</taxon>
        <taxon>Boletales</taxon>
        <taxon>Suillineae</taxon>
        <taxon>Suillaceae</taxon>
        <taxon>Suillus</taxon>
    </lineage>
</organism>
<dbReference type="InterPro" id="IPR015943">
    <property type="entry name" value="WD40/YVTN_repeat-like_dom_sf"/>
</dbReference>
<evidence type="ECO:0000313" key="3">
    <source>
        <dbReference type="Proteomes" id="UP000807769"/>
    </source>
</evidence>
<reference evidence="2" key="1">
    <citation type="journal article" date="2020" name="New Phytol.">
        <title>Comparative genomics reveals dynamic genome evolution in host specialist ectomycorrhizal fungi.</title>
        <authorList>
            <person name="Lofgren L.A."/>
            <person name="Nguyen N.H."/>
            <person name="Vilgalys R."/>
            <person name="Ruytinx J."/>
            <person name="Liao H.L."/>
            <person name="Branco S."/>
            <person name="Kuo A."/>
            <person name="LaButti K."/>
            <person name="Lipzen A."/>
            <person name="Andreopoulos W."/>
            <person name="Pangilinan J."/>
            <person name="Riley R."/>
            <person name="Hundley H."/>
            <person name="Na H."/>
            <person name="Barry K."/>
            <person name="Grigoriev I.V."/>
            <person name="Stajich J.E."/>
            <person name="Kennedy P.G."/>
        </authorList>
    </citation>
    <scope>NUCLEOTIDE SEQUENCE</scope>
    <source>
        <strain evidence="2">MN1</strain>
    </source>
</reference>
<comment type="caution">
    <text evidence="2">The sequence shown here is derived from an EMBL/GenBank/DDBJ whole genome shotgun (WGS) entry which is preliminary data.</text>
</comment>
<dbReference type="SMART" id="SM00320">
    <property type="entry name" value="WD40"/>
    <property type="match status" value="1"/>
</dbReference>
<name>A0A9P7DVL0_9AGAM</name>
<evidence type="ECO:0000313" key="2">
    <source>
        <dbReference type="EMBL" id="KAG1803960.1"/>
    </source>
</evidence>